<comment type="similarity">
    <text evidence="2 6">Belongs to the glycosyl hydrolase 53 family.</text>
</comment>
<dbReference type="InterPro" id="IPR017853">
    <property type="entry name" value="GH"/>
</dbReference>
<dbReference type="RefSeq" id="WP_306744846.1">
    <property type="nucleotide sequence ID" value="NZ_NSDM01000002.1"/>
</dbReference>
<protein>
    <recommendedName>
        <fullName evidence="3 6">Arabinogalactan endo-beta-1,4-galactanase</fullName>
        <ecNumber evidence="3 6">3.2.1.89</ecNumber>
    </recommendedName>
</protein>
<evidence type="ECO:0000256" key="6">
    <source>
        <dbReference type="RuleBase" id="RU361192"/>
    </source>
</evidence>
<keyword evidence="4 6" id="KW-0378">Hydrolase</keyword>
<comment type="caution">
    <text evidence="7">The sequence shown here is derived from an EMBL/GenBank/DDBJ whole genome shotgun (WGS) entry which is preliminary data.</text>
</comment>
<feature type="signal peptide" evidence="6">
    <location>
        <begin position="1"/>
        <end position="26"/>
    </location>
</feature>
<accession>A0ABU0WV47</accession>
<dbReference type="SUPFAM" id="SSF51445">
    <property type="entry name" value="(Trans)glycosidases"/>
    <property type="match status" value="1"/>
</dbReference>
<proteinExistence type="inferred from homology"/>
<evidence type="ECO:0000256" key="1">
    <source>
        <dbReference type="ARBA" id="ARBA00001695"/>
    </source>
</evidence>
<dbReference type="PANTHER" id="PTHR34983">
    <property type="entry name" value="ARABINOGALACTAN ENDO-BETA-1,4-GALACTANASE A"/>
    <property type="match status" value="1"/>
</dbReference>
<feature type="chain" id="PRO_5044991480" description="Arabinogalactan endo-beta-1,4-galactanase" evidence="6">
    <location>
        <begin position="27"/>
        <end position="504"/>
    </location>
</feature>
<dbReference type="InterPro" id="IPR011683">
    <property type="entry name" value="Glyco_hydro_53"/>
</dbReference>
<dbReference type="PANTHER" id="PTHR34983:SF1">
    <property type="entry name" value="ARABINOGALACTAN ENDO-BETA-1,4-GALACTANASE A"/>
    <property type="match status" value="1"/>
</dbReference>
<dbReference type="Pfam" id="PF07745">
    <property type="entry name" value="Glyco_hydro_53"/>
    <property type="match status" value="1"/>
</dbReference>
<gene>
    <name evidence="7" type="ORF">CKY47_06985</name>
</gene>
<evidence type="ECO:0000256" key="2">
    <source>
        <dbReference type="ARBA" id="ARBA00010687"/>
    </source>
</evidence>
<organism evidence="7 8">
    <name type="scientific">Saccharothrix yanglingensis</name>
    <dbReference type="NCBI Taxonomy" id="659496"/>
    <lineage>
        <taxon>Bacteria</taxon>
        <taxon>Bacillati</taxon>
        <taxon>Actinomycetota</taxon>
        <taxon>Actinomycetes</taxon>
        <taxon>Pseudonocardiales</taxon>
        <taxon>Pseudonocardiaceae</taxon>
        <taxon>Saccharothrix</taxon>
    </lineage>
</organism>
<keyword evidence="5 6" id="KW-0326">Glycosidase</keyword>
<evidence type="ECO:0000256" key="4">
    <source>
        <dbReference type="ARBA" id="ARBA00022801"/>
    </source>
</evidence>
<reference evidence="7 8" key="1">
    <citation type="submission" date="2017-06" db="EMBL/GenBank/DDBJ databases">
        <title>Cultured bacterium strain Saccharothrix yanglingensis Hhs.015.</title>
        <authorList>
            <person name="Xia Y."/>
        </authorList>
    </citation>
    <scope>NUCLEOTIDE SEQUENCE [LARGE SCALE GENOMIC DNA]</scope>
    <source>
        <strain evidence="7 8">Hhs.015</strain>
    </source>
</reference>
<evidence type="ECO:0000313" key="7">
    <source>
        <dbReference type="EMBL" id="MDQ2583733.1"/>
    </source>
</evidence>
<dbReference type="Gene3D" id="2.60.120.260">
    <property type="entry name" value="Galactose-binding domain-like"/>
    <property type="match status" value="1"/>
</dbReference>
<dbReference type="Proteomes" id="UP001225605">
    <property type="component" value="Unassembled WGS sequence"/>
</dbReference>
<evidence type="ECO:0000256" key="3">
    <source>
        <dbReference type="ARBA" id="ARBA00012556"/>
    </source>
</evidence>
<evidence type="ECO:0000256" key="5">
    <source>
        <dbReference type="ARBA" id="ARBA00023295"/>
    </source>
</evidence>
<dbReference type="EC" id="3.2.1.89" evidence="3 6"/>
<keyword evidence="8" id="KW-1185">Reference proteome</keyword>
<keyword evidence="6" id="KW-0732">Signal</keyword>
<dbReference type="Gene3D" id="3.20.20.80">
    <property type="entry name" value="Glycosidases"/>
    <property type="match status" value="1"/>
</dbReference>
<sequence>MSAFPTLLTAAVLAAAVVAPPPEAVAASTLANPGFESGASGWTSTGGASFAEAGGRSGSTRLTHWSSSAYRVETRQTLTGLTDGRYTARAWVRSSGRQHSAHLALRDCGGAEQRVALPVSADGLWTRVAVSAQVSGGRCTVALVSDAKAGDWINVDDLEFVGGGAAVPVRGGDTSTLPKSEANGGVYRTASGRAQDALLILRANGMNLVRLKVWVNPADGYDDKARVLAMAKRVKAQGMQLMIDFHYSDAWADPGRQRKPAAWAGYSFAQLTKAVHDHTYEVLNALKAQGTTADYAQVGNEINPGMLLPDGSSDNWANLSALLKSGVAAVRAVSSSTKVMLHLANGADQGTVRWWFDNAVSRGVPFDVVGLSYYGYWHGTLGALQRTLFDVPARYGKDVMVVETAYPFTMADADSEPNAFSDSSKLLPGYPATSEGQLAHFRDVISVVQAVPRALGVVYWEPTWYAVPGNGWDPYDPDSGDGWDNQALFDWSGRALPAITAFDR</sequence>
<name>A0ABU0WV47_9PSEU</name>
<dbReference type="EMBL" id="NSDM01000002">
    <property type="protein sequence ID" value="MDQ2583733.1"/>
    <property type="molecule type" value="Genomic_DNA"/>
</dbReference>
<evidence type="ECO:0000313" key="8">
    <source>
        <dbReference type="Proteomes" id="UP001225605"/>
    </source>
</evidence>
<comment type="catalytic activity">
    <reaction evidence="1 6">
        <text>The enzyme specifically hydrolyzes (1-&gt;4)-beta-D-galactosidic linkages in type I arabinogalactans.</text>
        <dbReference type="EC" id="3.2.1.89"/>
    </reaction>
</comment>